<keyword evidence="3" id="KW-1185">Reference proteome</keyword>
<comment type="caution">
    <text evidence="2">The sequence shown here is derived from an EMBL/GenBank/DDBJ whole genome shotgun (WGS) entry which is preliminary data.</text>
</comment>
<dbReference type="RefSeq" id="WP_136725664.1">
    <property type="nucleotide sequence ID" value="NZ_SUMC01000021.1"/>
</dbReference>
<dbReference type="AlphaFoldDB" id="A0A4U0T7R7"/>
<dbReference type="SUPFAM" id="SSF53474">
    <property type="entry name" value="alpha/beta-Hydrolases"/>
    <property type="match status" value="1"/>
</dbReference>
<dbReference type="InterPro" id="IPR029058">
    <property type="entry name" value="AB_hydrolase_fold"/>
</dbReference>
<accession>A0A4U0T7R7</accession>
<proteinExistence type="predicted"/>
<dbReference type="Proteomes" id="UP000305778">
    <property type="component" value="Unassembled WGS sequence"/>
</dbReference>
<protein>
    <recommendedName>
        <fullName evidence="4">Esterase</fullName>
    </recommendedName>
</protein>
<gene>
    <name evidence="2" type="ORF">FCI23_22085</name>
</gene>
<dbReference type="OrthoDB" id="4229646at2"/>
<reference evidence="2 3" key="1">
    <citation type="submission" date="2019-04" db="EMBL/GenBank/DDBJ databases">
        <title>Streptomyces oryziradicis sp. nov., a novel actinomycete isolated from rhizosphere soil of rice (Oryza sativa L.).</title>
        <authorList>
            <person name="Li C."/>
        </authorList>
    </citation>
    <scope>NUCLEOTIDE SEQUENCE [LARGE SCALE GENOMIC DNA]</scope>
    <source>
        <strain evidence="2 3">NEAU-C40</strain>
    </source>
</reference>
<evidence type="ECO:0000313" key="3">
    <source>
        <dbReference type="Proteomes" id="UP000305778"/>
    </source>
</evidence>
<dbReference type="Gene3D" id="3.40.50.1820">
    <property type="entry name" value="alpha/beta hydrolase"/>
    <property type="match status" value="1"/>
</dbReference>
<dbReference type="EMBL" id="SUMC01000021">
    <property type="protein sequence ID" value="TKA09535.1"/>
    <property type="molecule type" value="Genomic_DNA"/>
</dbReference>
<name>A0A4U0T7R7_9ACTN</name>
<evidence type="ECO:0000256" key="1">
    <source>
        <dbReference type="SAM" id="MobiDB-lite"/>
    </source>
</evidence>
<feature type="compositionally biased region" description="Pro residues" evidence="1">
    <location>
        <begin position="94"/>
        <end position="105"/>
    </location>
</feature>
<sequence>MAHVVLIALLALASITAAALARSALRYRWAQRAGLPYELPVRHFGTALRTAGAATAAATALAVAAALPAAPDAAPPAVARFAAAPVHAPARSRPAPPAPEPPAAPPRTIGHPAHGTLQRLADGTRVWLPPQYAYRKAAHVAFPVVVAYASASGADDRNLFEGFAAHVAQGLADPFVLVLPARCEATARDARAPSVVARRYRYRVVPGQAARGVLGVGDGAACAVRDAWAHPDRYRAAVGVSGTYPARLPPGSGTDLLLATASGDEAARLSARRFREALRGRHGRTEIRVTDGAGQRSRVFGAVAGYLTEKLTGPDRIHS</sequence>
<evidence type="ECO:0008006" key="4">
    <source>
        <dbReference type="Google" id="ProtNLM"/>
    </source>
</evidence>
<feature type="region of interest" description="Disordered" evidence="1">
    <location>
        <begin position="89"/>
        <end position="112"/>
    </location>
</feature>
<evidence type="ECO:0000313" key="2">
    <source>
        <dbReference type="EMBL" id="TKA09535.1"/>
    </source>
</evidence>
<organism evidence="2 3">
    <name type="scientific">Actinacidiphila oryziradicis</name>
    <dbReference type="NCBI Taxonomy" id="2571141"/>
    <lineage>
        <taxon>Bacteria</taxon>
        <taxon>Bacillati</taxon>
        <taxon>Actinomycetota</taxon>
        <taxon>Actinomycetes</taxon>
        <taxon>Kitasatosporales</taxon>
        <taxon>Streptomycetaceae</taxon>
        <taxon>Actinacidiphila</taxon>
    </lineage>
</organism>